<feature type="compositionally biased region" description="Polar residues" evidence="1">
    <location>
        <begin position="56"/>
        <end position="84"/>
    </location>
</feature>
<reference evidence="2" key="2">
    <citation type="journal article" date="2018" name="Environ. Sci. Technol.">
        <title>The Toxicogenome of Hyalella azteca: A Model for Sediment Ecotoxicology and Evolutionary Toxicology.</title>
        <authorList>
            <person name="Poynton H.C."/>
            <person name="Hasenbein S."/>
            <person name="Benoit J.B."/>
            <person name="Sepulveda M.S."/>
            <person name="Poelchau M.F."/>
            <person name="Hughes D.S.T."/>
            <person name="Murali S.C."/>
            <person name="Chen S."/>
            <person name="Glastad K.M."/>
            <person name="Goodisman M.A.D."/>
            <person name="Werren J.H."/>
            <person name="Vineis J.H."/>
            <person name="Bowen J.L."/>
            <person name="Friedrich M."/>
            <person name="Jones J."/>
            <person name="Robertson H.M."/>
            <person name="Feyereisen R."/>
            <person name="Mechler-Hickson A."/>
            <person name="Mathers N."/>
            <person name="Lee C.E."/>
            <person name="Colbourne J.K."/>
            <person name="Biales A."/>
            <person name="Johnston J.S."/>
            <person name="Wellborn G.A."/>
            <person name="Rosendale A.J."/>
            <person name="Cridge A.G."/>
            <person name="Munoz-Torres M.C."/>
            <person name="Bain P.A."/>
            <person name="Manny A.R."/>
            <person name="Major K.M."/>
            <person name="Lambert F.N."/>
            <person name="Vulpe C.D."/>
            <person name="Tuck P."/>
            <person name="Blalock B.J."/>
            <person name="Lin Y.Y."/>
            <person name="Smith M.E."/>
            <person name="Ochoa-Acuna H."/>
            <person name="Chen M.M."/>
            <person name="Childers C.P."/>
            <person name="Qu J."/>
            <person name="Dugan S."/>
            <person name="Lee S.L."/>
            <person name="Chao H."/>
            <person name="Dinh H."/>
            <person name="Han Y."/>
            <person name="Doddapaneni H."/>
            <person name="Worley K.C."/>
            <person name="Muzny D.M."/>
            <person name="Gibbs R.A."/>
            <person name="Richards S."/>
        </authorList>
    </citation>
    <scope>NUCLEOTIDE SEQUENCE</scope>
    <source>
        <strain evidence="2">HAZT.00-mixed</strain>
        <tissue evidence="2">Whole organism</tissue>
    </source>
</reference>
<feature type="compositionally biased region" description="Polar residues" evidence="1">
    <location>
        <begin position="164"/>
        <end position="177"/>
    </location>
</feature>
<evidence type="ECO:0000313" key="2">
    <source>
        <dbReference type="EMBL" id="KAA0203642.1"/>
    </source>
</evidence>
<organism evidence="2">
    <name type="scientific">Hyalella azteca</name>
    <name type="common">Amphipod</name>
    <dbReference type="NCBI Taxonomy" id="294128"/>
    <lineage>
        <taxon>Eukaryota</taxon>
        <taxon>Metazoa</taxon>
        <taxon>Ecdysozoa</taxon>
        <taxon>Arthropoda</taxon>
        <taxon>Crustacea</taxon>
        <taxon>Multicrustacea</taxon>
        <taxon>Malacostraca</taxon>
        <taxon>Eumalacostraca</taxon>
        <taxon>Peracarida</taxon>
        <taxon>Amphipoda</taxon>
        <taxon>Senticaudata</taxon>
        <taxon>Talitrida</taxon>
        <taxon>Talitroidea</taxon>
        <taxon>Hyalellidae</taxon>
        <taxon>Hyalella</taxon>
    </lineage>
</organism>
<reference evidence="2" key="3">
    <citation type="submission" date="2019-06" db="EMBL/GenBank/DDBJ databases">
        <authorList>
            <person name="Poynton C."/>
            <person name="Hasenbein S."/>
            <person name="Benoit J.B."/>
            <person name="Sepulveda M.S."/>
            <person name="Poelchau M.F."/>
            <person name="Murali S.C."/>
            <person name="Chen S."/>
            <person name="Glastad K.M."/>
            <person name="Werren J.H."/>
            <person name="Vineis J.H."/>
            <person name="Bowen J.L."/>
            <person name="Friedrich M."/>
            <person name="Jones J."/>
            <person name="Robertson H.M."/>
            <person name="Feyereisen R."/>
            <person name="Mechler-Hickson A."/>
            <person name="Mathers N."/>
            <person name="Lee C.E."/>
            <person name="Colbourne J.K."/>
            <person name="Biales A."/>
            <person name="Johnston J.S."/>
            <person name="Wellborn G.A."/>
            <person name="Rosendale A.J."/>
            <person name="Cridge A.G."/>
            <person name="Munoz-Torres M.C."/>
            <person name="Bain P.A."/>
            <person name="Manny A.R."/>
            <person name="Major K.M."/>
            <person name="Lambert F.N."/>
            <person name="Vulpe C.D."/>
            <person name="Tuck P."/>
            <person name="Blalock B.J."/>
            <person name="Lin Y.-Y."/>
            <person name="Smith M.E."/>
            <person name="Ochoa-Acuna H."/>
            <person name="Chen M.-J.M."/>
            <person name="Childers C.P."/>
            <person name="Qu J."/>
            <person name="Dugan S."/>
            <person name="Lee S.L."/>
            <person name="Chao H."/>
            <person name="Dinh H."/>
            <person name="Han Y."/>
            <person name="Doddapaneni H."/>
            <person name="Worley K.C."/>
            <person name="Muzny D.M."/>
            <person name="Gibbs R.A."/>
            <person name="Richards S."/>
        </authorList>
    </citation>
    <scope>NUCLEOTIDE SEQUENCE</scope>
    <source>
        <strain evidence="2">HAZT.00-mixed</strain>
        <tissue evidence="2">Whole organism</tissue>
    </source>
</reference>
<feature type="compositionally biased region" description="Polar residues" evidence="1">
    <location>
        <begin position="258"/>
        <end position="268"/>
    </location>
</feature>
<gene>
    <name evidence="2" type="ORF">HAZT_HAZT004061</name>
</gene>
<feature type="compositionally biased region" description="Pro residues" evidence="1">
    <location>
        <begin position="271"/>
        <end position="317"/>
    </location>
</feature>
<evidence type="ECO:0008006" key="3">
    <source>
        <dbReference type="Google" id="ProtNLM"/>
    </source>
</evidence>
<dbReference type="Proteomes" id="UP000711488">
    <property type="component" value="Unassembled WGS sequence"/>
</dbReference>
<feature type="region of interest" description="Disordered" evidence="1">
    <location>
        <begin position="113"/>
        <end position="377"/>
    </location>
</feature>
<dbReference type="EMBL" id="JQDR03001195">
    <property type="protein sequence ID" value="KAA0203642.1"/>
    <property type="molecule type" value="Genomic_DNA"/>
</dbReference>
<reference evidence="2" key="1">
    <citation type="submission" date="2014-08" db="EMBL/GenBank/DDBJ databases">
        <authorList>
            <person name="Murali S."/>
            <person name="Richards S."/>
            <person name="Bandaranaike D."/>
            <person name="Bellair M."/>
            <person name="Blankenburg K."/>
            <person name="Chao H."/>
            <person name="Dinh H."/>
            <person name="Doddapaneni H."/>
            <person name="Dugan-Rocha S."/>
            <person name="Elkadiri S."/>
            <person name="Gnanaolivu R."/>
            <person name="Hughes D."/>
            <person name="Lee S."/>
            <person name="Li M."/>
            <person name="Ming W."/>
            <person name="Munidasa M."/>
            <person name="Muniz J."/>
            <person name="Nguyen L."/>
            <person name="Osuji N."/>
            <person name="Pu L.-L."/>
            <person name="Puazo M."/>
            <person name="Skinner E."/>
            <person name="Qu C."/>
            <person name="Quiroz J."/>
            <person name="Raj R."/>
            <person name="Weissenberger G."/>
            <person name="Xin Y."/>
            <person name="Zou X."/>
            <person name="Han Y."/>
            <person name="Worley K."/>
            <person name="Muzny D."/>
            <person name="Gibbs R."/>
        </authorList>
    </citation>
    <scope>NUCLEOTIDE SEQUENCE</scope>
    <source>
        <strain evidence="2">HAZT.00-mixed</strain>
        <tissue evidence="2">Whole organism</tissue>
    </source>
</reference>
<feature type="compositionally biased region" description="Polar residues" evidence="1">
    <location>
        <begin position="1"/>
        <end position="15"/>
    </location>
</feature>
<comment type="caution">
    <text evidence="2">The sequence shown here is derived from an EMBL/GenBank/DDBJ whole genome shotgun (WGS) entry which is preliminary data.</text>
</comment>
<proteinExistence type="predicted"/>
<evidence type="ECO:0000256" key="1">
    <source>
        <dbReference type="SAM" id="MobiDB-lite"/>
    </source>
</evidence>
<protein>
    <recommendedName>
        <fullName evidence="3">WH2 domain-containing protein</fullName>
    </recommendedName>
</protein>
<accession>A0A6A0HD34</accession>
<feature type="compositionally biased region" description="Polar residues" evidence="1">
    <location>
        <begin position="225"/>
        <end position="239"/>
    </location>
</feature>
<dbReference type="AlphaFoldDB" id="A0A6A0HD34"/>
<sequence length="377" mass="39969">MAASPGPSQMVQPQSGGRWGPPTNVGTWVERPQEIAAEDLQSSAPKGKMAPAFSRPFQNPPTQQTAAFNTNGHQGSDSGPNARYTSVVTLANGDQASEQAARDKVRSVVQLNSTPAPPLAARQDSNKPLFQTTYLEEPNEFSSKILESASKNSAPLAEAPWRRNSGTVQSPQSTQKIASFEPPMSSRLVAAANAASSETQPKTPSPPRSVAQPQRQSPPYCPVDQRTSPSRENFLQKNESPVPEFANLKLRPSPPPTENQASITPQTFSTPSPPVCSTIPPPPAPVGGPPPPPPSAGGPPPPPPLAGGPPPPPPPPGLARRPQAPTEDRRTSTGKKIISSDQPAELDPRDELMMAIRGFGGTSSGRLRRTYRHPEQD</sequence>
<name>A0A6A0HD34_HYAAZ</name>
<feature type="region of interest" description="Disordered" evidence="1">
    <location>
        <begin position="1"/>
        <end position="84"/>
    </location>
</feature>